<dbReference type="Proteomes" id="UP000805614">
    <property type="component" value="Unassembled WGS sequence"/>
</dbReference>
<accession>A0ABR7LRV5</accession>
<sequence length="64" mass="6897">MTSPIWRKSSRSEGGTSGQCVEVARLPHSMGVRDSKSPTTGHLTVSPDAFTALVQKIKNNDLDL</sequence>
<evidence type="ECO:0000313" key="3">
    <source>
        <dbReference type="Proteomes" id="UP000805614"/>
    </source>
</evidence>
<dbReference type="RefSeq" id="WP_187244210.1">
    <property type="nucleotide sequence ID" value="NZ_BAAAOK010000006.1"/>
</dbReference>
<name>A0ABR7LRV5_9ACTN</name>
<organism evidence="2 3">
    <name type="scientific">Actinomadura alba</name>
    <dbReference type="NCBI Taxonomy" id="406431"/>
    <lineage>
        <taxon>Bacteria</taxon>
        <taxon>Bacillati</taxon>
        <taxon>Actinomycetota</taxon>
        <taxon>Actinomycetes</taxon>
        <taxon>Streptosporangiales</taxon>
        <taxon>Thermomonosporaceae</taxon>
        <taxon>Actinomadura</taxon>
    </lineage>
</organism>
<dbReference type="InterPro" id="IPR007278">
    <property type="entry name" value="DUF397"/>
</dbReference>
<feature type="domain" description="DUF397" evidence="1">
    <location>
        <begin position="6"/>
        <end position="58"/>
    </location>
</feature>
<evidence type="ECO:0000313" key="2">
    <source>
        <dbReference type="EMBL" id="MBC6467215.1"/>
    </source>
</evidence>
<keyword evidence="3" id="KW-1185">Reference proteome</keyword>
<gene>
    <name evidence="2" type="ORF">HKK74_17135</name>
</gene>
<dbReference type="EMBL" id="JABVEC010000011">
    <property type="protein sequence ID" value="MBC6467215.1"/>
    <property type="molecule type" value="Genomic_DNA"/>
</dbReference>
<protein>
    <submittedName>
        <fullName evidence="2">DUF397 domain-containing protein</fullName>
    </submittedName>
</protein>
<proteinExistence type="predicted"/>
<reference evidence="2 3" key="1">
    <citation type="submission" date="2020-06" db="EMBL/GenBank/DDBJ databases">
        <title>Actinomadura xiongansis sp. nov., isolated from soil of Baiyangdian.</title>
        <authorList>
            <person name="Zhang X."/>
        </authorList>
    </citation>
    <scope>NUCLEOTIDE SEQUENCE [LARGE SCALE GENOMIC DNA]</scope>
    <source>
        <strain evidence="2 3">HBUM206468</strain>
    </source>
</reference>
<evidence type="ECO:0000259" key="1">
    <source>
        <dbReference type="Pfam" id="PF04149"/>
    </source>
</evidence>
<comment type="caution">
    <text evidence="2">The sequence shown here is derived from an EMBL/GenBank/DDBJ whole genome shotgun (WGS) entry which is preliminary data.</text>
</comment>
<dbReference type="Pfam" id="PF04149">
    <property type="entry name" value="DUF397"/>
    <property type="match status" value="1"/>
</dbReference>